<proteinExistence type="predicted"/>
<dbReference type="EMBL" id="FR695866">
    <property type="protein sequence ID" value="CBX27572.1"/>
    <property type="molecule type" value="Genomic_DNA"/>
</dbReference>
<accession>E1YAH8</accession>
<dbReference type="AlphaFoldDB" id="E1YAH8"/>
<name>E1YAH8_9BACT</name>
<organism evidence="1">
    <name type="scientific">uncultured Desulfobacterium sp</name>
    <dbReference type="NCBI Taxonomy" id="201089"/>
    <lineage>
        <taxon>Bacteria</taxon>
        <taxon>Pseudomonadati</taxon>
        <taxon>Thermodesulfobacteriota</taxon>
        <taxon>Desulfobacteria</taxon>
        <taxon>Desulfobacterales</taxon>
        <taxon>Desulfobacteriaceae</taxon>
        <taxon>Desulfobacterium</taxon>
        <taxon>environmental samples</taxon>
    </lineage>
</organism>
<gene>
    <name evidence="1" type="ORF">N47_H23940</name>
</gene>
<protein>
    <submittedName>
        <fullName evidence="1">Uncharacterized protein</fullName>
    </submittedName>
</protein>
<sequence>MAICDLCGKEAEGASSCIKSIIRINGMDYTPLPFEKKDTVFTGKQFSKRCPECNVLNGGFHHVGCSLEICPKCGGKWINCRCSGLKVANLNSKKKKCNIIPFKKRREDA</sequence>
<evidence type="ECO:0000313" key="1">
    <source>
        <dbReference type="EMBL" id="CBX27572.1"/>
    </source>
</evidence>
<reference evidence="1" key="1">
    <citation type="journal article" date="2011" name="Environ. Microbiol.">
        <title>Genomic insights into the metabolic potential of the polycyclic aromatic hydrocarbon degrading sulfate-reducing Deltaproteobacterium N47.</title>
        <authorList>
            <person name="Bergmann F."/>
            <person name="Selesi D."/>
            <person name="Weinmaier T."/>
            <person name="Tischler P."/>
            <person name="Rattei T."/>
            <person name="Meckenstock R.U."/>
        </authorList>
    </citation>
    <scope>NUCLEOTIDE SEQUENCE</scope>
</reference>